<sequence>MDCTQLPKADILLVDDNIDNLRLLSAMLTQQGYEVRSVTNGSTALMGVQAQPPDLILLDINMPGINGYEVCRQLKANNQTKEIPVIFISALNETFDKVKAFSVGGVDYITKPFQLEEVFVRIENQLALRRLQAQLQTQNFLLQQTEAELLKALAQEQKLNKQIEEMATLEERNRIARDIHDSLGHSLVALNIQLEASLALWQEDPNKAHKLLLGAKQLGSNALKAVRQSVAEIRSEPLQGQLLQEAIANLVEEFHRTTGVLPSYQIELPSTLPQTMNSVIYRILQEGLTNICKHAKASEVHIQIQTTSSDLCVTLQDNGNGFRLSENRTGFGLQGMRERATAMGGELEIVSQPGAGCQIQVRFPRLAE</sequence>
<dbReference type="GO" id="GO:0016020">
    <property type="term" value="C:membrane"/>
    <property type="evidence" value="ECO:0007669"/>
    <property type="project" value="InterPro"/>
</dbReference>
<dbReference type="CDD" id="cd16917">
    <property type="entry name" value="HATPase_UhpB-NarQ-NarX-like"/>
    <property type="match status" value="1"/>
</dbReference>
<dbReference type="Pfam" id="PF02518">
    <property type="entry name" value="HATPase_c"/>
    <property type="match status" value="1"/>
</dbReference>
<evidence type="ECO:0000256" key="3">
    <source>
        <dbReference type="ARBA" id="ARBA00023012"/>
    </source>
</evidence>
<dbReference type="OrthoDB" id="467259at2"/>
<dbReference type="CDD" id="cd19920">
    <property type="entry name" value="REC_PA4781-like"/>
    <property type="match status" value="1"/>
</dbReference>
<evidence type="ECO:0000256" key="5">
    <source>
        <dbReference type="SAM" id="Coils"/>
    </source>
</evidence>
<keyword evidence="5" id="KW-0175">Coiled coil</keyword>
<dbReference type="GO" id="GO:0000155">
    <property type="term" value="F:phosphorelay sensor kinase activity"/>
    <property type="evidence" value="ECO:0007669"/>
    <property type="project" value="InterPro"/>
</dbReference>
<evidence type="ECO:0000313" key="8">
    <source>
        <dbReference type="EMBL" id="KYC37287.1"/>
    </source>
</evidence>
<dbReference type="Gene3D" id="1.20.5.1930">
    <property type="match status" value="1"/>
</dbReference>
<dbReference type="STRING" id="128403.WA1_47590"/>
<evidence type="ECO:0000256" key="4">
    <source>
        <dbReference type="PROSITE-ProRule" id="PRU00169"/>
    </source>
</evidence>
<keyword evidence="3" id="KW-0902">Two-component regulatory system</keyword>
<dbReference type="InterPro" id="IPR001789">
    <property type="entry name" value="Sig_transdc_resp-reg_receiver"/>
</dbReference>
<name>A0A139WXX1_9CYAN</name>
<evidence type="ECO:0000259" key="6">
    <source>
        <dbReference type="PROSITE" id="PS50109"/>
    </source>
</evidence>
<feature type="domain" description="Response regulatory" evidence="7">
    <location>
        <begin position="10"/>
        <end position="126"/>
    </location>
</feature>
<dbReference type="InterPro" id="IPR011712">
    <property type="entry name" value="Sig_transdc_His_kin_sub3_dim/P"/>
</dbReference>
<dbReference type="EMBL" id="ANNX02000047">
    <property type="protein sequence ID" value="KYC37287.1"/>
    <property type="molecule type" value="Genomic_DNA"/>
</dbReference>
<keyword evidence="4" id="KW-0597">Phosphoprotein</keyword>
<proteinExistence type="predicted"/>
<evidence type="ECO:0000256" key="1">
    <source>
        <dbReference type="ARBA" id="ARBA00022679"/>
    </source>
</evidence>
<feature type="modified residue" description="4-aspartylphosphate" evidence="4">
    <location>
        <position position="59"/>
    </location>
</feature>
<evidence type="ECO:0000259" key="7">
    <source>
        <dbReference type="PROSITE" id="PS50110"/>
    </source>
</evidence>
<organism evidence="8 9">
    <name type="scientific">Scytonema hofmannii PCC 7110</name>
    <dbReference type="NCBI Taxonomy" id="128403"/>
    <lineage>
        <taxon>Bacteria</taxon>
        <taxon>Bacillati</taxon>
        <taxon>Cyanobacteriota</taxon>
        <taxon>Cyanophyceae</taxon>
        <taxon>Nostocales</taxon>
        <taxon>Scytonemataceae</taxon>
        <taxon>Scytonema</taxon>
    </lineage>
</organism>
<comment type="caution">
    <text evidence="8">The sequence shown here is derived from an EMBL/GenBank/DDBJ whole genome shotgun (WGS) entry which is preliminary data.</text>
</comment>
<feature type="coiled-coil region" evidence="5">
    <location>
        <begin position="128"/>
        <end position="179"/>
    </location>
</feature>
<dbReference type="InterPro" id="IPR011006">
    <property type="entry name" value="CheY-like_superfamily"/>
</dbReference>
<dbReference type="InterPro" id="IPR003594">
    <property type="entry name" value="HATPase_dom"/>
</dbReference>
<dbReference type="SUPFAM" id="SSF52172">
    <property type="entry name" value="CheY-like"/>
    <property type="match status" value="1"/>
</dbReference>
<dbReference type="Pfam" id="PF00072">
    <property type="entry name" value="Response_reg"/>
    <property type="match status" value="1"/>
</dbReference>
<dbReference type="Gene3D" id="3.30.565.10">
    <property type="entry name" value="Histidine kinase-like ATPase, C-terminal domain"/>
    <property type="match status" value="1"/>
</dbReference>
<feature type="domain" description="Histidine kinase" evidence="6">
    <location>
        <begin position="280"/>
        <end position="367"/>
    </location>
</feature>
<dbReference type="InterPro" id="IPR005467">
    <property type="entry name" value="His_kinase_dom"/>
</dbReference>
<evidence type="ECO:0000313" key="9">
    <source>
        <dbReference type="Proteomes" id="UP000076925"/>
    </source>
</evidence>
<dbReference type="PANTHER" id="PTHR24421">
    <property type="entry name" value="NITRATE/NITRITE SENSOR PROTEIN NARX-RELATED"/>
    <property type="match status" value="1"/>
</dbReference>
<keyword evidence="1" id="KW-0808">Transferase</keyword>
<keyword evidence="9" id="KW-1185">Reference proteome</keyword>
<dbReference type="SMART" id="SM00387">
    <property type="entry name" value="HATPase_c"/>
    <property type="match status" value="1"/>
</dbReference>
<dbReference type="AlphaFoldDB" id="A0A139WXX1"/>
<accession>A0A139WXX1</accession>
<dbReference type="InterPro" id="IPR050482">
    <property type="entry name" value="Sensor_HK_TwoCompSys"/>
</dbReference>
<reference evidence="8 9" key="1">
    <citation type="journal article" date="2013" name="Genome Biol. Evol.">
        <title>Genomes of Stigonematalean cyanobacteria (subsection V) and the evolution of oxygenic photosynthesis from prokaryotes to plastids.</title>
        <authorList>
            <person name="Dagan T."/>
            <person name="Roettger M."/>
            <person name="Stucken K."/>
            <person name="Landan G."/>
            <person name="Koch R."/>
            <person name="Major P."/>
            <person name="Gould S.B."/>
            <person name="Goremykin V.V."/>
            <person name="Rippka R."/>
            <person name="Tandeau de Marsac N."/>
            <person name="Gugger M."/>
            <person name="Lockhart P.J."/>
            <person name="Allen J.F."/>
            <person name="Brune I."/>
            <person name="Maus I."/>
            <person name="Puhler A."/>
            <person name="Martin W.F."/>
        </authorList>
    </citation>
    <scope>NUCLEOTIDE SEQUENCE [LARGE SCALE GENOMIC DNA]</scope>
    <source>
        <strain evidence="8 9">PCC 7110</strain>
    </source>
</reference>
<protein>
    <submittedName>
        <fullName evidence="8">Histidine kinase</fullName>
    </submittedName>
</protein>
<evidence type="ECO:0000256" key="2">
    <source>
        <dbReference type="ARBA" id="ARBA00022777"/>
    </source>
</evidence>
<dbReference type="PROSITE" id="PS50109">
    <property type="entry name" value="HIS_KIN"/>
    <property type="match status" value="1"/>
</dbReference>
<keyword evidence="2 8" id="KW-0418">Kinase</keyword>
<dbReference type="Pfam" id="PF07730">
    <property type="entry name" value="HisKA_3"/>
    <property type="match status" value="1"/>
</dbReference>
<dbReference type="Proteomes" id="UP000076925">
    <property type="component" value="Unassembled WGS sequence"/>
</dbReference>
<dbReference type="InterPro" id="IPR036890">
    <property type="entry name" value="HATPase_C_sf"/>
</dbReference>
<dbReference type="SMART" id="SM00448">
    <property type="entry name" value="REC"/>
    <property type="match status" value="1"/>
</dbReference>
<dbReference type="RefSeq" id="WP_017747517.1">
    <property type="nucleotide sequence ID" value="NZ_KQ976354.1"/>
</dbReference>
<dbReference type="Gene3D" id="3.40.50.2300">
    <property type="match status" value="1"/>
</dbReference>
<gene>
    <name evidence="8" type="ORF">WA1_47590</name>
</gene>
<dbReference type="PROSITE" id="PS50110">
    <property type="entry name" value="RESPONSE_REGULATORY"/>
    <property type="match status" value="1"/>
</dbReference>
<dbReference type="GO" id="GO:0046983">
    <property type="term" value="F:protein dimerization activity"/>
    <property type="evidence" value="ECO:0007669"/>
    <property type="project" value="InterPro"/>
</dbReference>
<dbReference type="SUPFAM" id="SSF55874">
    <property type="entry name" value="ATPase domain of HSP90 chaperone/DNA topoisomerase II/histidine kinase"/>
    <property type="match status" value="1"/>
</dbReference>